<dbReference type="Proteomes" id="UP000198838">
    <property type="component" value="Unassembled WGS sequence"/>
</dbReference>
<comment type="subcellular location">
    <subcellularLocation>
        <location evidence="4">Secreted</location>
    </subcellularLocation>
    <subcellularLocation>
        <location evidence="4">Bacterial flagellum</location>
    </subcellularLocation>
</comment>
<evidence type="ECO:0000313" key="7">
    <source>
        <dbReference type="EMBL" id="SFB09440.1"/>
    </source>
</evidence>
<evidence type="ECO:0000256" key="2">
    <source>
        <dbReference type="ARBA" id="ARBA00020110"/>
    </source>
</evidence>
<name>A0A1I0YA99_9FIRM</name>
<dbReference type="STRING" id="1120918.SAMN05216249_10916"/>
<sequence>MRVNYNMSAVKANNQLLRNETALAKSVEKLSSGLKINHAGDDAAGMAISNKMHAQISGLKQASRNSSDGVSVIDIADGALNETMAIVQRMRELAVQAANETNSTSDRESIQKEIDAIKAEVDRISQDTEFNQKALLNGNLDRRVYPNTTHITMEKLSDNVPARDYSITVLSDASQAIFQSDPDSTLSAQTSVGTNEGGIITINGVKIEINGGDSPADVYQKMCEGAELADVTVFMADENANVPYSTDGSNEKYAGYSPYAGAYDFSKALTFVSDEYGSKAVMEIKVSNESLANLLGLGSENITINGLDAKADLTKDAQSGDYYGFESTAAISTSGNMISIIDKNGFEMEVVIDRRVASTSFAMPTAADATNATSSHISVVPTVMSSTSYELEIEVTDMGTMTLQVGANAGQEIEVRIPNMSAESLGIDDLNYKSTIGCTKALDKLDKAIEKISETRSRLGACENRLEHAIANLNSMGENMTAAVSRIEDVDMAEEMTEYTSKNVLVQAATSVLSQANDLPETALQLLQ</sequence>
<evidence type="ECO:0000256" key="4">
    <source>
        <dbReference type="RuleBase" id="RU362073"/>
    </source>
</evidence>
<keyword evidence="8" id="KW-1185">Reference proteome</keyword>
<dbReference type="GO" id="GO:0005576">
    <property type="term" value="C:extracellular region"/>
    <property type="evidence" value="ECO:0007669"/>
    <property type="project" value="UniProtKB-SubCell"/>
</dbReference>
<dbReference type="Gene3D" id="1.20.1330.10">
    <property type="entry name" value="f41 fragment of flagellin, N-terminal domain"/>
    <property type="match status" value="2"/>
</dbReference>
<accession>A0A1I0YA99</accession>
<proteinExistence type="inferred from homology"/>
<keyword evidence="3 4" id="KW-0975">Bacterial flagellum</keyword>
<dbReference type="Pfam" id="PF00700">
    <property type="entry name" value="Flagellin_C"/>
    <property type="match status" value="1"/>
</dbReference>
<evidence type="ECO:0000313" key="8">
    <source>
        <dbReference type="Proteomes" id="UP000198838"/>
    </source>
</evidence>
<dbReference type="Pfam" id="PF00669">
    <property type="entry name" value="Flagellin_N"/>
    <property type="match status" value="1"/>
</dbReference>
<dbReference type="PANTHER" id="PTHR42792">
    <property type="entry name" value="FLAGELLIN"/>
    <property type="match status" value="1"/>
</dbReference>
<dbReference type="GO" id="GO:0009288">
    <property type="term" value="C:bacterial-type flagellum"/>
    <property type="evidence" value="ECO:0007669"/>
    <property type="project" value="UniProtKB-SubCell"/>
</dbReference>
<evidence type="ECO:0000256" key="3">
    <source>
        <dbReference type="ARBA" id="ARBA00023143"/>
    </source>
</evidence>
<keyword evidence="7" id="KW-0282">Flagellum</keyword>
<dbReference type="Gene3D" id="6.10.10.10">
    <property type="entry name" value="Flagellar export chaperone, C-terminal domain"/>
    <property type="match status" value="1"/>
</dbReference>
<evidence type="ECO:0000259" key="6">
    <source>
        <dbReference type="Pfam" id="PF00700"/>
    </source>
</evidence>
<feature type="domain" description="Flagellin C-terminal" evidence="6">
    <location>
        <begin position="442"/>
        <end position="527"/>
    </location>
</feature>
<dbReference type="InterPro" id="IPR046358">
    <property type="entry name" value="Flagellin_C"/>
</dbReference>
<keyword evidence="4" id="KW-0964">Secreted</keyword>
<dbReference type="RefSeq" id="WP_092872173.1">
    <property type="nucleotide sequence ID" value="NZ_FOJY01000009.1"/>
</dbReference>
<gene>
    <name evidence="7" type="ORF">SAMN05216249_10916</name>
</gene>
<dbReference type="InterPro" id="IPR001029">
    <property type="entry name" value="Flagellin_N"/>
</dbReference>
<comment type="function">
    <text evidence="4">Flagellin is the subunit protein which polymerizes to form the filaments of bacterial flagella.</text>
</comment>
<evidence type="ECO:0000259" key="5">
    <source>
        <dbReference type="Pfam" id="PF00669"/>
    </source>
</evidence>
<dbReference type="InterPro" id="IPR001492">
    <property type="entry name" value="Flagellin"/>
</dbReference>
<dbReference type="PANTHER" id="PTHR42792:SF2">
    <property type="entry name" value="FLAGELLIN"/>
    <property type="match status" value="1"/>
</dbReference>
<reference evidence="7 8" key="1">
    <citation type="submission" date="2016-10" db="EMBL/GenBank/DDBJ databases">
        <authorList>
            <person name="de Groot N.N."/>
        </authorList>
    </citation>
    <scope>NUCLEOTIDE SEQUENCE [LARGE SCALE GENOMIC DNA]</scope>
    <source>
        <strain evidence="7 8">DSM 5522</strain>
    </source>
</reference>
<dbReference type="SUPFAM" id="SSF64518">
    <property type="entry name" value="Phase 1 flagellin"/>
    <property type="match status" value="1"/>
</dbReference>
<dbReference type="GO" id="GO:0005198">
    <property type="term" value="F:structural molecule activity"/>
    <property type="evidence" value="ECO:0007669"/>
    <property type="project" value="UniProtKB-UniRule"/>
</dbReference>
<protein>
    <recommendedName>
        <fullName evidence="2 4">Flagellin</fullName>
    </recommendedName>
</protein>
<dbReference type="OrthoDB" id="9796789at2"/>
<organism evidence="7 8">
    <name type="scientific">Acetitomaculum ruminis DSM 5522</name>
    <dbReference type="NCBI Taxonomy" id="1120918"/>
    <lineage>
        <taxon>Bacteria</taxon>
        <taxon>Bacillati</taxon>
        <taxon>Bacillota</taxon>
        <taxon>Clostridia</taxon>
        <taxon>Lachnospirales</taxon>
        <taxon>Lachnospiraceae</taxon>
        <taxon>Acetitomaculum</taxon>
    </lineage>
</organism>
<dbReference type="AlphaFoldDB" id="A0A1I0YA99"/>
<dbReference type="EMBL" id="FOJY01000009">
    <property type="protein sequence ID" value="SFB09440.1"/>
    <property type="molecule type" value="Genomic_DNA"/>
</dbReference>
<dbReference type="Gene3D" id="3.30.70.2120">
    <property type="match status" value="1"/>
</dbReference>
<evidence type="ECO:0000256" key="1">
    <source>
        <dbReference type="ARBA" id="ARBA00005709"/>
    </source>
</evidence>
<keyword evidence="7" id="KW-0969">Cilium</keyword>
<feature type="domain" description="Flagellin N-terminal" evidence="5">
    <location>
        <begin position="3"/>
        <end position="139"/>
    </location>
</feature>
<dbReference type="InterPro" id="IPR042187">
    <property type="entry name" value="Flagellin_C_sub2"/>
</dbReference>
<keyword evidence="7" id="KW-0966">Cell projection</keyword>
<dbReference type="PRINTS" id="PR00207">
    <property type="entry name" value="FLAGELLIN"/>
</dbReference>
<comment type="similarity">
    <text evidence="1 4">Belongs to the bacterial flagellin family.</text>
</comment>